<evidence type="ECO:0000313" key="2">
    <source>
        <dbReference type="EMBL" id="SDJ20800.1"/>
    </source>
</evidence>
<proteinExistence type="predicted"/>
<dbReference type="EMBL" id="FNEZ01000001">
    <property type="protein sequence ID" value="SDJ20800.1"/>
    <property type="molecule type" value="Genomic_DNA"/>
</dbReference>
<evidence type="ECO:0000256" key="1">
    <source>
        <dbReference type="SAM" id="SignalP"/>
    </source>
</evidence>
<feature type="signal peptide" evidence="1">
    <location>
        <begin position="1"/>
        <end position="30"/>
    </location>
</feature>
<gene>
    <name evidence="2" type="ORF">SAMN04487935_0295</name>
</gene>
<protein>
    <submittedName>
        <fullName evidence="2">Uncharacterized protein</fullName>
    </submittedName>
</protein>
<keyword evidence="3" id="KW-1185">Reference proteome</keyword>
<name>A0A1G8RWP9_9FLAO</name>
<dbReference type="Proteomes" id="UP000199580">
    <property type="component" value="Unassembled WGS sequence"/>
</dbReference>
<accession>A0A1G8RWP9</accession>
<reference evidence="2 3" key="1">
    <citation type="submission" date="2016-10" db="EMBL/GenBank/DDBJ databases">
        <authorList>
            <person name="de Groot N.N."/>
        </authorList>
    </citation>
    <scope>NUCLEOTIDE SEQUENCE [LARGE SCALE GENOMIC DNA]</scope>
    <source>
        <strain evidence="2 3">CGMCC 1.10076</strain>
    </source>
</reference>
<keyword evidence="1" id="KW-0732">Signal</keyword>
<dbReference type="AlphaFoldDB" id="A0A1G8RWP9"/>
<dbReference type="STRING" id="1128970.SAMN04487935_0295"/>
<sequence length="231" mass="26582">MYYCTKQAYSMKQSFFISLSFLFFSLNLVAQDGKMVGATFWNGTRQQKKPLGSPYVQNMFAPATVDNIKTPANVRYNVYKDEFEFIAPKGDTLILDRIEDFGSITFKGSNKKYRLVVYTDKSNSLVNGYLMELYTKPNLVLYKKENINLTGEKIAKTTLERDMPAKYTKIGDTYFLKTPNGNTTEFPDGRKALVKLFPDKKQPLESYLKENKIDFDNESDLIKIVDFLTTN</sequence>
<organism evidence="2 3">
    <name type="scientific">Flavobacterium noncentrifugens</name>
    <dbReference type="NCBI Taxonomy" id="1128970"/>
    <lineage>
        <taxon>Bacteria</taxon>
        <taxon>Pseudomonadati</taxon>
        <taxon>Bacteroidota</taxon>
        <taxon>Flavobacteriia</taxon>
        <taxon>Flavobacteriales</taxon>
        <taxon>Flavobacteriaceae</taxon>
        <taxon>Flavobacterium</taxon>
    </lineage>
</organism>
<evidence type="ECO:0000313" key="3">
    <source>
        <dbReference type="Proteomes" id="UP000199580"/>
    </source>
</evidence>
<feature type="chain" id="PRO_5011632416" evidence="1">
    <location>
        <begin position="31"/>
        <end position="231"/>
    </location>
</feature>